<reference evidence="1" key="1">
    <citation type="submission" date="2021-01" db="EMBL/GenBank/DDBJ databases">
        <title>Whole genome shotgun sequence of Catellatospora methionotrophica NBRC 14553.</title>
        <authorList>
            <person name="Komaki H."/>
            <person name="Tamura T."/>
        </authorList>
    </citation>
    <scope>NUCLEOTIDE SEQUENCE</scope>
    <source>
        <strain evidence="1">NBRC 14553</strain>
    </source>
</reference>
<dbReference type="EMBL" id="BONJ01000030">
    <property type="protein sequence ID" value="GIG17216.1"/>
    <property type="molecule type" value="Genomic_DNA"/>
</dbReference>
<sequence length="136" mass="14709">MLPDNHYGDSTDDGTELAERIERLCRAFDRGDLYEVLAAADAEEQFETALTEIRAGASDPARIRGALDALDDQLLLVGVHGFTRANRSFRLLPPGPGSEQVWVCPLRMCVRAESQPSAKSRCAVGGRGLEPVTVPG</sequence>
<proteinExistence type="predicted"/>
<protein>
    <submittedName>
        <fullName evidence="1">Uncharacterized protein</fullName>
    </submittedName>
</protein>
<accession>A0A8J3PJA4</accession>
<comment type="caution">
    <text evidence="1">The sequence shown here is derived from an EMBL/GenBank/DDBJ whole genome shotgun (WGS) entry which is preliminary data.</text>
</comment>
<dbReference type="RefSeq" id="WP_166380905.1">
    <property type="nucleotide sequence ID" value="NZ_BAAATT010000030.1"/>
</dbReference>
<evidence type="ECO:0000313" key="2">
    <source>
        <dbReference type="Proteomes" id="UP000660339"/>
    </source>
</evidence>
<name>A0A8J3PJA4_9ACTN</name>
<keyword evidence="2" id="KW-1185">Reference proteome</keyword>
<dbReference type="Proteomes" id="UP000660339">
    <property type="component" value="Unassembled WGS sequence"/>
</dbReference>
<gene>
    <name evidence="1" type="ORF">Cme02nite_55480</name>
</gene>
<organism evidence="1 2">
    <name type="scientific">Catellatospora methionotrophica</name>
    <dbReference type="NCBI Taxonomy" id="121620"/>
    <lineage>
        <taxon>Bacteria</taxon>
        <taxon>Bacillati</taxon>
        <taxon>Actinomycetota</taxon>
        <taxon>Actinomycetes</taxon>
        <taxon>Micromonosporales</taxon>
        <taxon>Micromonosporaceae</taxon>
        <taxon>Catellatospora</taxon>
    </lineage>
</organism>
<evidence type="ECO:0000313" key="1">
    <source>
        <dbReference type="EMBL" id="GIG17216.1"/>
    </source>
</evidence>
<dbReference type="AlphaFoldDB" id="A0A8J3PJA4"/>